<sequence length="409" mass="44214">KKKNDLQNADLMITKSDTKSNDKTKLKKEKKKKKSKKNKEKHKHKTKSGTKKKKKRHKHDSPAESNTANHIDKPDSTTTAVTSNEMLFNGSTNGNANVFSQPSSYLANQGSVINNANSVNNVNNDIAKATAPNLFGLCPYYFCSTDGQGLTSGIAPYGYYPNYYQYYYNTPGPVFNTLWSTSAMGANNGGFIPLMAPTTAAAAAPMCNSGGFANNGIFSMPSLCSNSANSSSVASTNSVGNVGLESTPSSTTSPNSTIGGGSIKPGTSDPTYHSYLQYYRQYYHMMSHHGNIGSTGIAQQTPGVSPMFIGNNHNFPLSFWGIKNNIDNNVGSESILPVFNMEGISKKCNPKDTKSNHENNNCDSNKDNPNDNMVLSFYDPLAGNEVTHHMMSTTNGNNELATLDHLDVS</sequence>
<feature type="region of interest" description="Disordered" evidence="1">
    <location>
        <begin position="1"/>
        <end position="77"/>
    </location>
</feature>
<feature type="region of interest" description="Disordered" evidence="1">
    <location>
        <begin position="236"/>
        <end position="265"/>
    </location>
</feature>
<feature type="compositionally biased region" description="Low complexity" evidence="1">
    <location>
        <begin position="236"/>
        <end position="257"/>
    </location>
</feature>
<dbReference type="AlphaFoldDB" id="X6NZ87"/>
<dbReference type="EMBL" id="ASPP01005082">
    <property type="protein sequence ID" value="ETO31198.1"/>
    <property type="molecule type" value="Genomic_DNA"/>
</dbReference>
<comment type="caution">
    <text evidence="2">The sequence shown here is derived from an EMBL/GenBank/DDBJ whole genome shotgun (WGS) entry which is preliminary data.</text>
</comment>
<dbReference type="Proteomes" id="UP000023152">
    <property type="component" value="Unassembled WGS sequence"/>
</dbReference>
<reference evidence="2 3" key="1">
    <citation type="journal article" date="2013" name="Curr. Biol.">
        <title>The Genome of the Foraminiferan Reticulomyxa filosa.</title>
        <authorList>
            <person name="Glockner G."/>
            <person name="Hulsmann N."/>
            <person name="Schleicher M."/>
            <person name="Noegel A.A."/>
            <person name="Eichinger L."/>
            <person name="Gallinger C."/>
            <person name="Pawlowski J."/>
            <person name="Sierra R."/>
            <person name="Euteneuer U."/>
            <person name="Pillet L."/>
            <person name="Moustafa A."/>
            <person name="Platzer M."/>
            <person name="Groth M."/>
            <person name="Szafranski K."/>
            <person name="Schliwa M."/>
        </authorList>
    </citation>
    <scope>NUCLEOTIDE SEQUENCE [LARGE SCALE GENOMIC DNA]</scope>
</reference>
<evidence type="ECO:0000313" key="3">
    <source>
        <dbReference type="Proteomes" id="UP000023152"/>
    </source>
</evidence>
<evidence type="ECO:0000256" key="1">
    <source>
        <dbReference type="SAM" id="MobiDB-lite"/>
    </source>
</evidence>
<feature type="non-terminal residue" evidence="2">
    <location>
        <position position="1"/>
    </location>
</feature>
<gene>
    <name evidence="2" type="ORF">RFI_05921</name>
</gene>
<proteinExistence type="predicted"/>
<accession>X6NZ87</accession>
<organism evidence="2 3">
    <name type="scientific">Reticulomyxa filosa</name>
    <dbReference type="NCBI Taxonomy" id="46433"/>
    <lineage>
        <taxon>Eukaryota</taxon>
        <taxon>Sar</taxon>
        <taxon>Rhizaria</taxon>
        <taxon>Retaria</taxon>
        <taxon>Foraminifera</taxon>
        <taxon>Monothalamids</taxon>
        <taxon>Reticulomyxidae</taxon>
        <taxon>Reticulomyxa</taxon>
    </lineage>
</organism>
<name>X6NZ87_RETFI</name>
<feature type="compositionally biased region" description="Basic residues" evidence="1">
    <location>
        <begin position="25"/>
        <end position="59"/>
    </location>
</feature>
<feature type="region of interest" description="Disordered" evidence="1">
    <location>
        <begin position="349"/>
        <end position="373"/>
    </location>
</feature>
<protein>
    <submittedName>
        <fullName evidence="2">Uncharacterized protein</fullName>
    </submittedName>
</protein>
<evidence type="ECO:0000313" key="2">
    <source>
        <dbReference type="EMBL" id="ETO31198.1"/>
    </source>
</evidence>
<keyword evidence="3" id="KW-1185">Reference proteome</keyword>